<feature type="compositionally biased region" description="Basic and acidic residues" evidence="1">
    <location>
        <begin position="65"/>
        <end position="76"/>
    </location>
</feature>
<organism evidence="3 4">
    <name type="scientific">Naegleria lovaniensis</name>
    <name type="common">Amoeba</name>
    <dbReference type="NCBI Taxonomy" id="51637"/>
    <lineage>
        <taxon>Eukaryota</taxon>
        <taxon>Discoba</taxon>
        <taxon>Heterolobosea</taxon>
        <taxon>Tetramitia</taxon>
        <taxon>Eutetramitia</taxon>
        <taxon>Vahlkampfiidae</taxon>
        <taxon>Naegleria</taxon>
    </lineage>
</organism>
<dbReference type="InterPro" id="IPR029044">
    <property type="entry name" value="Nucleotide-diphossugar_trans"/>
</dbReference>
<dbReference type="AlphaFoldDB" id="A0AA88GLS2"/>
<keyword evidence="2" id="KW-0472">Membrane</keyword>
<feature type="transmembrane region" description="Helical" evidence="2">
    <location>
        <begin position="120"/>
        <end position="143"/>
    </location>
</feature>
<feature type="compositionally biased region" description="Basic residues" evidence="1">
    <location>
        <begin position="84"/>
        <end position="99"/>
    </location>
</feature>
<dbReference type="EMBL" id="PYSW02000021">
    <property type="protein sequence ID" value="KAG2383294.1"/>
    <property type="molecule type" value="Genomic_DNA"/>
</dbReference>
<evidence type="ECO:0000313" key="3">
    <source>
        <dbReference type="EMBL" id="KAG2383294.1"/>
    </source>
</evidence>
<dbReference type="CDD" id="cd00761">
    <property type="entry name" value="Glyco_tranf_GTA_type"/>
    <property type="match status" value="1"/>
</dbReference>
<feature type="compositionally biased region" description="Basic residues" evidence="1">
    <location>
        <begin position="192"/>
        <end position="209"/>
    </location>
</feature>
<dbReference type="Proteomes" id="UP000816034">
    <property type="component" value="Unassembled WGS sequence"/>
</dbReference>
<dbReference type="Gene3D" id="3.90.550.10">
    <property type="entry name" value="Spore Coat Polysaccharide Biosynthesis Protein SpsA, Chain A"/>
    <property type="match status" value="1"/>
</dbReference>
<evidence type="ECO:0008006" key="5">
    <source>
        <dbReference type="Google" id="ProtNLM"/>
    </source>
</evidence>
<dbReference type="RefSeq" id="XP_044548973.1">
    <property type="nucleotide sequence ID" value="XM_044694292.1"/>
</dbReference>
<accession>A0AA88GLS2</accession>
<dbReference type="PANTHER" id="PTHR43685:SF2">
    <property type="entry name" value="GLYCOSYLTRANSFERASE 2-LIKE DOMAIN-CONTAINING PROTEIN"/>
    <property type="match status" value="1"/>
</dbReference>
<keyword evidence="2" id="KW-1133">Transmembrane helix</keyword>
<evidence type="ECO:0000256" key="1">
    <source>
        <dbReference type="SAM" id="MobiDB-lite"/>
    </source>
</evidence>
<keyword evidence="4" id="KW-1185">Reference proteome</keyword>
<dbReference type="PANTHER" id="PTHR43685">
    <property type="entry name" value="GLYCOSYLTRANSFERASE"/>
    <property type="match status" value="1"/>
</dbReference>
<feature type="region of interest" description="Disordered" evidence="1">
    <location>
        <begin position="170"/>
        <end position="209"/>
    </location>
</feature>
<name>A0AA88GLS2_NAELO</name>
<proteinExistence type="predicted"/>
<sequence length="966" mass="112078">MWQLRQHKFFKSAKRNAIRVEDDFGSDEESYSNDTDSDDGYEDEESGRGSFITLDGDGDEEEEYSHDSEDEHRDHQFINSRFRGYSRNRNLSRKNKLSRRGNSVDQTHRLKKQKHEKLECTLVIGVVVFGLALLLILGFITIYSKSNNNHILQKDNEKGFIVHNSNEDETKIDNDGDGHHSHSHILRGDAKHGKRKARTKIPKIRSRLHHHAASNASSYFESILPVLPFDEFIFENNPISKYRFYTKHKMSIQRFDNVHLGKHTPLVSVITTCRNLVDAFKHTRDSIIHQTLKYFEWVVISDTNDAKGKPKDFLLKALRLSPMSNLISQTDAESVFKSDKITLVQMAKELSTGALRNIATKHISPYSRYLMFLDSGDMLEPSALEKMFLFIEIQKESRKNQKKALKTISLINSNSVQFSKIYFFNFEKFQEMTHRIPFEPTPFSSFMIEKEVFDSVDGFNTQFDNGLELWDFWMKFINAGHRGWTMSETLIWNRIDESRKIGTRVEHEPNSQEHEFIETHLKKLYPSLYKKKALESLKKHGYLKKINPEVQISKPIIRRLSHQHHKVHKGNHKSILIITENLNHDLHKLEIVQQLLTAFSLEYNWHVTIITTDGSGFNHRYKSEFERFTNDVFHVRNIVDSKELVNEKHVSLLAMYLMSSRHIHNVFIFESQLAYKILHMIPQAIADYTHVIDYMYSTHTTEYIKESVKNDALLHKTFLSSNDLSSNFGQFIEIKSDKKALLFPSAVNNHAWSPLNSVTEFSQYRYQEEKAQRFSMLGDKQVLEFDNNDHLVLSYIISGEENSRCDSMILKILSKILQNTQENLKSIKIMLLTDIRSSYLLDQHPDPQKRSVEYLSEQAKISSQTLAPFEELAKNHPSRVLFVKPTTQSTTRSLRNVLKRFSPLAHITLMTETCPNVAKDSPSVTLAPTIFQAMAIKNAVIALHNNNPSVESFFKSLTLEVLFPLI</sequence>
<keyword evidence="2" id="KW-0812">Transmembrane</keyword>
<reference evidence="3 4" key="1">
    <citation type="journal article" date="2018" name="BMC Genomics">
        <title>The genome of Naegleria lovaniensis, the basis for a comparative approach to unravel pathogenicity factors of the human pathogenic amoeba N. fowleri.</title>
        <authorList>
            <person name="Liechti N."/>
            <person name="Schurch N."/>
            <person name="Bruggmann R."/>
            <person name="Wittwer M."/>
        </authorList>
    </citation>
    <scope>NUCLEOTIDE SEQUENCE [LARGE SCALE GENOMIC DNA]</scope>
    <source>
        <strain evidence="3 4">ATCC 30569</strain>
    </source>
</reference>
<evidence type="ECO:0000256" key="2">
    <source>
        <dbReference type="SAM" id="Phobius"/>
    </source>
</evidence>
<feature type="compositionally biased region" description="Basic and acidic residues" evidence="1">
    <location>
        <begin position="170"/>
        <end position="191"/>
    </location>
</feature>
<comment type="caution">
    <text evidence="3">The sequence shown here is derived from an EMBL/GenBank/DDBJ whole genome shotgun (WGS) entry which is preliminary data.</text>
</comment>
<evidence type="ECO:0000313" key="4">
    <source>
        <dbReference type="Proteomes" id="UP000816034"/>
    </source>
</evidence>
<protein>
    <recommendedName>
        <fullName evidence="5">Glycosyltransferase</fullName>
    </recommendedName>
</protein>
<feature type="region of interest" description="Disordered" evidence="1">
    <location>
        <begin position="21"/>
        <end position="110"/>
    </location>
</feature>
<dbReference type="InterPro" id="IPR050834">
    <property type="entry name" value="Glycosyltransf_2"/>
</dbReference>
<feature type="compositionally biased region" description="Acidic residues" evidence="1">
    <location>
        <begin position="23"/>
        <end position="45"/>
    </location>
</feature>
<dbReference type="SUPFAM" id="SSF53448">
    <property type="entry name" value="Nucleotide-diphospho-sugar transferases"/>
    <property type="match status" value="1"/>
</dbReference>
<dbReference type="GeneID" id="68097086"/>
<gene>
    <name evidence="3" type="ORF">C9374_004631</name>
</gene>